<comment type="caution">
    <text evidence="1">The sequence shown here is derived from an EMBL/GenBank/DDBJ whole genome shotgun (WGS) entry which is preliminary data.</text>
</comment>
<protein>
    <submittedName>
        <fullName evidence="1">Uncharacterized protein</fullName>
    </submittedName>
</protein>
<evidence type="ECO:0000313" key="2">
    <source>
        <dbReference type="Proteomes" id="UP001058974"/>
    </source>
</evidence>
<name>A0A9D4W3A9_PEA</name>
<dbReference type="Gramene" id="Psat06G0084000-T1">
    <property type="protein sequence ID" value="KAI5393889.1"/>
    <property type="gene ID" value="KIW84_060840"/>
</dbReference>
<reference evidence="1 2" key="1">
    <citation type="journal article" date="2022" name="Nat. Genet.">
        <title>Improved pea reference genome and pan-genome highlight genomic features and evolutionary characteristics.</title>
        <authorList>
            <person name="Yang T."/>
            <person name="Liu R."/>
            <person name="Luo Y."/>
            <person name="Hu S."/>
            <person name="Wang D."/>
            <person name="Wang C."/>
            <person name="Pandey M.K."/>
            <person name="Ge S."/>
            <person name="Xu Q."/>
            <person name="Li N."/>
            <person name="Li G."/>
            <person name="Huang Y."/>
            <person name="Saxena R.K."/>
            <person name="Ji Y."/>
            <person name="Li M."/>
            <person name="Yan X."/>
            <person name="He Y."/>
            <person name="Liu Y."/>
            <person name="Wang X."/>
            <person name="Xiang C."/>
            <person name="Varshney R.K."/>
            <person name="Ding H."/>
            <person name="Gao S."/>
            <person name="Zong X."/>
        </authorList>
    </citation>
    <scope>NUCLEOTIDE SEQUENCE [LARGE SCALE GENOMIC DNA]</scope>
    <source>
        <strain evidence="1 2">cv. Zhongwan 6</strain>
    </source>
</reference>
<dbReference type="AlphaFoldDB" id="A0A9D4W3A9"/>
<dbReference type="PANTHER" id="PTHR33116:SF78">
    <property type="entry name" value="OS12G0587133 PROTEIN"/>
    <property type="match status" value="1"/>
</dbReference>
<accession>A0A9D4W3A9</accession>
<sequence>MSGFKETTSLGKYPGVPLTGNAPRRGDYQYIIDQVSSKLDLWKGNHLAFAGRVILAKCVIEALSIYPMMTTKACIKDIHKMQQSVKENSVWKVGDGKIVDAWDSKWIGHDVRIIDMDVHIPLHLCNAKVTNLTSVDGEWNWDVLNRWLPENLTCRIASMLPPSIDAGRNCRKGIGVNENQFYVGAMYEILDEDNRLEKEERWNETWKL</sequence>
<proteinExistence type="predicted"/>
<dbReference type="PANTHER" id="PTHR33116">
    <property type="entry name" value="REVERSE TRANSCRIPTASE ZINC-BINDING DOMAIN-CONTAINING PROTEIN-RELATED-RELATED"/>
    <property type="match status" value="1"/>
</dbReference>
<dbReference type="Gramene" id="Psat6g031080.1">
    <property type="protein sequence ID" value="Psat6g031080.1.cds"/>
    <property type="gene ID" value="Psat6g031080"/>
</dbReference>
<organism evidence="1 2">
    <name type="scientific">Pisum sativum</name>
    <name type="common">Garden pea</name>
    <name type="synonym">Lathyrus oleraceus</name>
    <dbReference type="NCBI Taxonomy" id="3888"/>
    <lineage>
        <taxon>Eukaryota</taxon>
        <taxon>Viridiplantae</taxon>
        <taxon>Streptophyta</taxon>
        <taxon>Embryophyta</taxon>
        <taxon>Tracheophyta</taxon>
        <taxon>Spermatophyta</taxon>
        <taxon>Magnoliopsida</taxon>
        <taxon>eudicotyledons</taxon>
        <taxon>Gunneridae</taxon>
        <taxon>Pentapetalae</taxon>
        <taxon>rosids</taxon>
        <taxon>fabids</taxon>
        <taxon>Fabales</taxon>
        <taxon>Fabaceae</taxon>
        <taxon>Papilionoideae</taxon>
        <taxon>50 kb inversion clade</taxon>
        <taxon>NPAAA clade</taxon>
        <taxon>Hologalegina</taxon>
        <taxon>IRL clade</taxon>
        <taxon>Fabeae</taxon>
        <taxon>Lathyrus</taxon>
    </lineage>
</organism>
<dbReference type="Proteomes" id="UP001058974">
    <property type="component" value="Chromosome 6"/>
</dbReference>
<evidence type="ECO:0000313" key="1">
    <source>
        <dbReference type="EMBL" id="KAI5393889.1"/>
    </source>
</evidence>
<dbReference type="EMBL" id="JAMSHJ010000006">
    <property type="protein sequence ID" value="KAI5393889.1"/>
    <property type="molecule type" value="Genomic_DNA"/>
</dbReference>
<keyword evidence="2" id="KW-1185">Reference proteome</keyword>
<gene>
    <name evidence="1" type="ORF">KIW84_060840</name>
</gene>